<dbReference type="InterPro" id="IPR023430">
    <property type="entry name" value="Pept_HybD-like_dom_sf"/>
</dbReference>
<protein>
    <recommendedName>
        <fullName evidence="3">Hydrogenase maturation protease</fullName>
    </recommendedName>
</protein>
<dbReference type="GO" id="GO:0004175">
    <property type="term" value="F:endopeptidase activity"/>
    <property type="evidence" value="ECO:0007669"/>
    <property type="project" value="TreeGrafter"/>
</dbReference>
<dbReference type="AlphaFoldDB" id="A0A5E4PEX5"/>
<reference evidence="1 2" key="1">
    <citation type="submission" date="2019-08" db="EMBL/GenBank/DDBJ databases">
        <authorList>
            <person name="Guy L."/>
        </authorList>
    </citation>
    <scope>NUCLEOTIDE SEQUENCE [LARGE SCALE GENOMIC DNA]</scope>
    <source>
        <strain evidence="1 2">SGT-108</strain>
    </source>
</reference>
<keyword evidence="2" id="KW-1185">Reference proteome</keyword>
<organism evidence="1 2">
    <name type="scientific">Aquicella siphonis</name>
    <dbReference type="NCBI Taxonomy" id="254247"/>
    <lineage>
        <taxon>Bacteria</taxon>
        <taxon>Pseudomonadati</taxon>
        <taxon>Pseudomonadota</taxon>
        <taxon>Gammaproteobacteria</taxon>
        <taxon>Legionellales</taxon>
        <taxon>Coxiellaceae</taxon>
        <taxon>Aquicella</taxon>
    </lineage>
</organism>
<dbReference type="EMBL" id="LR699119">
    <property type="protein sequence ID" value="VVC75539.1"/>
    <property type="molecule type" value="Genomic_DNA"/>
</dbReference>
<accession>A0A5E4PEX5</accession>
<dbReference type="GO" id="GO:0008047">
    <property type="term" value="F:enzyme activator activity"/>
    <property type="evidence" value="ECO:0007669"/>
    <property type="project" value="InterPro"/>
</dbReference>
<dbReference type="InterPro" id="IPR000671">
    <property type="entry name" value="Peptidase_A31"/>
</dbReference>
<dbReference type="KEGG" id="asip:AQUSIP_08290"/>
<gene>
    <name evidence="1" type="ORF">AQUSIP_08290</name>
</gene>
<name>A0A5E4PEX5_9COXI</name>
<dbReference type="Pfam" id="PF01750">
    <property type="entry name" value="HycI"/>
    <property type="match status" value="1"/>
</dbReference>
<dbReference type="RefSeq" id="WP_148338837.1">
    <property type="nucleotide sequence ID" value="NZ_LR699119.1"/>
</dbReference>
<dbReference type="NCBIfam" id="TIGR00072">
    <property type="entry name" value="hydrog_prot"/>
    <property type="match status" value="1"/>
</dbReference>
<dbReference type="Proteomes" id="UP000324194">
    <property type="component" value="Chromosome 1"/>
</dbReference>
<dbReference type="OrthoDB" id="9808862at2"/>
<dbReference type="GO" id="GO:0016485">
    <property type="term" value="P:protein processing"/>
    <property type="evidence" value="ECO:0007669"/>
    <property type="project" value="TreeGrafter"/>
</dbReference>
<sequence length="159" mass="17337">MSRIKVLGIGSPYGDDQAGWKAAELLAQRAAIQSYAPDMLCIEIYDRPGMRLLDYWQGENIVYIIDAVVSGGAIGAIHRFQNMEIEEAQCIVSSHEMGVAQALQIGRALNQLPENIIFYGVEILQAAHGRDISSSVARAVCHLVARVEAEITRTLAGLI</sequence>
<dbReference type="CDD" id="cd00518">
    <property type="entry name" value="H2MP"/>
    <property type="match status" value="1"/>
</dbReference>
<proteinExistence type="predicted"/>
<dbReference type="Gene3D" id="3.40.50.1450">
    <property type="entry name" value="HybD-like"/>
    <property type="match status" value="1"/>
</dbReference>
<evidence type="ECO:0000313" key="2">
    <source>
        <dbReference type="Proteomes" id="UP000324194"/>
    </source>
</evidence>
<dbReference type="SUPFAM" id="SSF53163">
    <property type="entry name" value="HybD-like"/>
    <property type="match status" value="1"/>
</dbReference>
<evidence type="ECO:0000313" key="1">
    <source>
        <dbReference type="EMBL" id="VVC75539.1"/>
    </source>
</evidence>
<dbReference type="PANTHER" id="PTHR30302">
    <property type="entry name" value="HYDROGENASE 1 MATURATION PROTEASE"/>
    <property type="match status" value="1"/>
</dbReference>
<evidence type="ECO:0008006" key="3">
    <source>
        <dbReference type="Google" id="ProtNLM"/>
    </source>
</evidence>
<dbReference type="PANTHER" id="PTHR30302:SF7">
    <property type="entry name" value="F420-NONREDUCING HYDROGENASE II"/>
    <property type="match status" value="1"/>
</dbReference>